<organism evidence="2">
    <name type="scientific">Darwinula stevensoni</name>
    <dbReference type="NCBI Taxonomy" id="69355"/>
    <lineage>
        <taxon>Eukaryota</taxon>
        <taxon>Metazoa</taxon>
        <taxon>Ecdysozoa</taxon>
        <taxon>Arthropoda</taxon>
        <taxon>Crustacea</taxon>
        <taxon>Oligostraca</taxon>
        <taxon>Ostracoda</taxon>
        <taxon>Podocopa</taxon>
        <taxon>Podocopida</taxon>
        <taxon>Darwinulocopina</taxon>
        <taxon>Darwinuloidea</taxon>
        <taxon>Darwinulidae</taxon>
        <taxon>Darwinula</taxon>
    </lineage>
</organism>
<feature type="region of interest" description="Disordered" evidence="1">
    <location>
        <begin position="311"/>
        <end position="359"/>
    </location>
</feature>
<evidence type="ECO:0000313" key="2">
    <source>
        <dbReference type="EMBL" id="CAD7241014.1"/>
    </source>
</evidence>
<dbReference type="EMBL" id="CAJPEV010000085">
    <property type="protein sequence ID" value="CAG0880318.1"/>
    <property type="molecule type" value="Genomic_DNA"/>
</dbReference>
<keyword evidence="3" id="KW-1185">Reference proteome</keyword>
<accession>A0A7R8ZYE6</accession>
<reference evidence="2" key="1">
    <citation type="submission" date="2020-11" db="EMBL/GenBank/DDBJ databases">
        <authorList>
            <person name="Tran Van P."/>
        </authorList>
    </citation>
    <scope>NUCLEOTIDE SEQUENCE</scope>
</reference>
<protein>
    <submittedName>
        <fullName evidence="2">Uncharacterized protein</fullName>
    </submittedName>
</protein>
<feature type="compositionally biased region" description="Basic and acidic residues" evidence="1">
    <location>
        <begin position="350"/>
        <end position="359"/>
    </location>
</feature>
<proteinExistence type="predicted"/>
<dbReference type="Proteomes" id="UP000677054">
    <property type="component" value="Unassembled WGS sequence"/>
</dbReference>
<dbReference type="AlphaFoldDB" id="A0A7R8ZYE6"/>
<evidence type="ECO:0000313" key="3">
    <source>
        <dbReference type="Proteomes" id="UP000677054"/>
    </source>
</evidence>
<gene>
    <name evidence="2" type="ORF">DSTB1V02_LOCUS1016</name>
</gene>
<name>A0A7R8ZYE6_9CRUS</name>
<dbReference type="OrthoDB" id="6341671at2759"/>
<dbReference type="EMBL" id="LR899602">
    <property type="protein sequence ID" value="CAD7241014.1"/>
    <property type="molecule type" value="Genomic_DNA"/>
</dbReference>
<evidence type="ECO:0000256" key="1">
    <source>
        <dbReference type="SAM" id="MobiDB-lite"/>
    </source>
</evidence>
<sequence>MSVWEGHMRCHDPERPASQLQLAGIRITQVGTKTSDSILHPELEKSMDVIQAVRCVTVPLYNMTGISFIIHLQEPIDGLGRSVFSSLNKSDEVGYIAKVARKEGFNLRESALLLLIIGDGLSTENKLLALELRSPCGLERLKRELLPSSSNADVKLGKFIDQGGSCLGQPDDWRERDELEYQKSCLQFLSLQERSPTKEALMHSAGHFAKCETSTSDIPSTCSVSLLVDRLKSAIKPPQDAVGNLARQNQEIDRIATLLPSPSATVWPDAYHLSHPGISYNVGGVVESRERALFKTKFKWETVSSVSVESPQAPVTLSHKAGGMKHPRKSETLRRSPRQLPSVSRSHASRPRDRLENEKREKCLSHVKEVYKQKVRSAILDALGTQEIGIKDPLFRTCFRRLYAVLADALPDVIKKGSTRLQLNAIAKSHVKQIVHMAKKRIPT</sequence>